<evidence type="ECO:0000259" key="5">
    <source>
        <dbReference type="PROSITE" id="PS50977"/>
    </source>
</evidence>
<evidence type="ECO:0000313" key="7">
    <source>
        <dbReference type="Proteomes" id="UP000468687"/>
    </source>
</evidence>
<dbReference type="InterPro" id="IPR050109">
    <property type="entry name" value="HTH-type_TetR-like_transc_reg"/>
</dbReference>
<evidence type="ECO:0000256" key="4">
    <source>
        <dbReference type="PROSITE-ProRule" id="PRU00335"/>
    </source>
</evidence>
<dbReference type="SUPFAM" id="SSF46689">
    <property type="entry name" value="Homeodomain-like"/>
    <property type="match status" value="1"/>
</dbReference>
<evidence type="ECO:0000256" key="3">
    <source>
        <dbReference type="ARBA" id="ARBA00023163"/>
    </source>
</evidence>
<comment type="caution">
    <text evidence="6">The sequence shown here is derived from an EMBL/GenBank/DDBJ whole genome shotgun (WGS) entry which is preliminary data.</text>
</comment>
<gene>
    <name evidence="6" type="ORF">G3T38_17275</name>
</gene>
<keyword evidence="2 4" id="KW-0238">DNA-binding</keyword>
<evidence type="ECO:0000256" key="1">
    <source>
        <dbReference type="ARBA" id="ARBA00023015"/>
    </source>
</evidence>
<dbReference type="PROSITE" id="PS50977">
    <property type="entry name" value="HTH_TETR_2"/>
    <property type="match status" value="1"/>
</dbReference>
<dbReference type="Pfam" id="PF13305">
    <property type="entry name" value="TetR_C_33"/>
    <property type="match status" value="1"/>
</dbReference>
<evidence type="ECO:0000256" key="2">
    <source>
        <dbReference type="ARBA" id="ARBA00023125"/>
    </source>
</evidence>
<dbReference type="InterPro" id="IPR036271">
    <property type="entry name" value="Tet_transcr_reg_TetR-rel_C_sf"/>
</dbReference>
<keyword evidence="3" id="KW-0804">Transcription</keyword>
<dbReference type="GO" id="GO:0003700">
    <property type="term" value="F:DNA-binding transcription factor activity"/>
    <property type="evidence" value="ECO:0007669"/>
    <property type="project" value="TreeGrafter"/>
</dbReference>
<organism evidence="6 7">
    <name type="scientific">Nocardioides zeae</name>
    <dbReference type="NCBI Taxonomy" id="1457234"/>
    <lineage>
        <taxon>Bacteria</taxon>
        <taxon>Bacillati</taxon>
        <taxon>Actinomycetota</taxon>
        <taxon>Actinomycetes</taxon>
        <taxon>Propionibacteriales</taxon>
        <taxon>Nocardioidaceae</taxon>
        <taxon>Nocardioides</taxon>
    </lineage>
</organism>
<feature type="DNA-binding region" description="H-T-H motif" evidence="4">
    <location>
        <begin position="30"/>
        <end position="49"/>
    </location>
</feature>
<dbReference type="AlphaFoldDB" id="A0A6P0HNY7"/>
<dbReference type="SUPFAM" id="SSF48498">
    <property type="entry name" value="Tetracyclin repressor-like, C-terminal domain"/>
    <property type="match status" value="1"/>
</dbReference>
<dbReference type="Pfam" id="PF00440">
    <property type="entry name" value="TetR_N"/>
    <property type="match status" value="1"/>
</dbReference>
<feature type="domain" description="HTH tetR-type" evidence="5">
    <location>
        <begin position="7"/>
        <end position="67"/>
    </location>
</feature>
<keyword evidence="1" id="KW-0805">Transcription regulation</keyword>
<dbReference type="InterPro" id="IPR001647">
    <property type="entry name" value="HTH_TetR"/>
</dbReference>
<sequence>MTTTRGEDVRARVLRAALDELSTTGVVGISLRAIARRVGMTHQAISHYFTSRSALFTQLAVEGFGELRAEIRAALAALPEADPADPAVDPADRAVDRVAAVGAAYLRFADEHPALFDLLYGGGASLTDGGAEFDAARAAVWQEFFPVVAHARAHGWGGDVGVEDLGLTAWAVLLGMTRLRAHGLRSGVLAEGPEAMARSITSLVRR</sequence>
<proteinExistence type="predicted"/>
<protein>
    <submittedName>
        <fullName evidence="6">TetR/AcrR family transcriptional regulator</fullName>
    </submittedName>
</protein>
<dbReference type="GO" id="GO:0000976">
    <property type="term" value="F:transcription cis-regulatory region binding"/>
    <property type="evidence" value="ECO:0007669"/>
    <property type="project" value="TreeGrafter"/>
</dbReference>
<name>A0A6P0HNY7_9ACTN</name>
<dbReference type="InterPro" id="IPR009057">
    <property type="entry name" value="Homeodomain-like_sf"/>
</dbReference>
<keyword evidence="7" id="KW-1185">Reference proteome</keyword>
<dbReference type="EMBL" id="JAAGXA010000014">
    <property type="protein sequence ID" value="NEN80020.1"/>
    <property type="molecule type" value="Genomic_DNA"/>
</dbReference>
<dbReference type="PANTHER" id="PTHR30055">
    <property type="entry name" value="HTH-TYPE TRANSCRIPTIONAL REGULATOR RUTR"/>
    <property type="match status" value="1"/>
</dbReference>
<dbReference type="InterPro" id="IPR025996">
    <property type="entry name" value="MT1864/Rv1816-like_C"/>
</dbReference>
<dbReference type="Proteomes" id="UP000468687">
    <property type="component" value="Unassembled WGS sequence"/>
</dbReference>
<accession>A0A6P0HNY7</accession>
<dbReference type="PANTHER" id="PTHR30055:SF243">
    <property type="entry name" value="HTH-TYPE TRANSCRIPTIONAL REGULATOR RV1816"/>
    <property type="match status" value="1"/>
</dbReference>
<dbReference type="RefSeq" id="WP_163773599.1">
    <property type="nucleotide sequence ID" value="NZ_JAAGXA010000014.1"/>
</dbReference>
<reference evidence="6 7" key="1">
    <citation type="journal article" date="2014" name="Int. J. Syst. Evol. Microbiol.">
        <title>Nocardioides zeae sp. nov., isolated from the stem of Zea mays.</title>
        <authorList>
            <person name="Glaeser S.P."/>
            <person name="McInroy J.A."/>
            <person name="Busse H.J."/>
            <person name="Kampfer P."/>
        </authorList>
    </citation>
    <scope>NUCLEOTIDE SEQUENCE [LARGE SCALE GENOMIC DNA]</scope>
    <source>
        <strain evidence="6 7">JCM 30728</strain>
    </source>
</reference>
<evidence type="ECO:0000313" key="6">
    <source>
        <dbReference type="EMBL" id="NEN80020.1"/>
    </source>
</evidence>
<dbReference type="Gene3D" id="1.10.357.10">
    <property type="entry name" value="Tetracycline Repressor, domain 2"/>
    <property type="match status" value="1"/>
</dbReference>